<dbReference type="InterPro" id="IPR037171">
    <property type="entry name" value="NagB/RpiA_transferase-like"/>
</dbReference>
<dbReference type="AlphaFoldDB" id="X0XLC7"/>
<feature type="non-terminal residue" evidence="1">
    <location>
        <position position="84"/>
    </location>
</feature>
<dbReference type="EMBL" id="BARS01041920">
    <property type="protein sequence ID" value="GAG37448.1"/>
    <property type="molecule type" value="Genomic_DNA"/>
</dbReference>
<evidence type="ECO:0000313" key="1">
    <source>
        <dbReference type="EMBL" id="GAG37448.1"/>
    </source>
</evidence>
<comment type="caution">
    <text evidence="1">The sequence shown here is derived from an EMBL/GenBank/DDBJ whole genome shotgun (WGS) entry which is preliminary data.</text>
</comment>
<proteinExistence type="predicted"/>
<sequence length="84" mass="9383">MKVNVDGEIKNIHTLWREGSNVRLIDQRILPHKFEILILKDHRDTAEAIKIMILRGAGAIGVAAGYGMTQAALEAKDLTLNEFE</sequence>
<gene>
    <name evidence="1" type="ORF">S01H1_63669</name>
</gene>
<protein>
    <recommendedName>
        <fullName evidence="2">S-methyl-5-thioribose-1-phosphate isomerase</fullName>
    </recommendedName>
</protein>
<name>X0XLC7_9ZZZZ</name>
<dbReference type="SUPFAM" id="SSF100950">
    <property type="entry name" value="NagB/RpiA/CoA transferase-like"/>
    <property type="match status" value="1"/>
</dbReference>
<evidence type="ECO:0008006" key="2">
    <source>
        <dbReference type="Google" id="ProtNLM"/>
    </source>
</evidence>
<dbReference type="InterPro" id="IPR027363">
    <property type="entry name" value="M1Pi_N"/>
</dbReference>
<dbReference type="Gene3D" id="1.20.120.420">
    <property type="entry name" value="translation initiation factor eif-2b, domain 1"/>
    <property type="match status" value="1"/>
</dbReference>
<organism evidence="1">
    <name type="scientific">marine sediment metagenome</name>
    <dbReference type="NCBI Taxonomy" id="412755"/>
    <lineage>
        <taxon>unclassified sequences</taxon>
        <taxon>metagenomes</taxon>
        <taxon>ecological metagenomes</taxon>
    </lineage>
</organism>
<reference evidence="1" key="1">
    <citation type="journal article" date="2014" name="Front. Microbiol.">
        <title>High frequency of phylogenetically diverse reductive dehalogenase-homologous genes in deep subseafloor sedimentary metagenomes.</title>
        <authorList>
            <person name="Kawai M."/>
            <person name="Futagami T."/>
            <person name="Toyoda A."/>
            <person name="Takaki Y."/>
            <person name="Nishi S."/>
            <person name="Hori S."/>
            <person name="Arai W."/>
            <person name="Tsubouchi T."/>
            <person name="Morono Y."/>
            <person name="Uchiyama I."/>
            <person name="Ito T."/>
            <person name="Fujiyama A."/>
            <person name="Inagaki F."/>
            <person name="Takami H."/>
        </authorList>
    </citation>
    <scope>NUCLEOTIDE SEQUENCE</scope>
    <source>
        <strain evidence="1">Expedition CK06-06</strain>
    </source>
</reference>
<accession>X0XLC7</accession>